<feature type="domain" description="N-acetyltransferase" evidence="1">
    <location>
        <begin position="32"/>
        <end position="172"/>
    </location>
</feature>
<evidence type="ECO:0000313" key="3">
    <source>
        <dbReference type="Proteomes" id="UP001228044"/>
    </source>
</evidence>
<comment type="caution">
    <text evidence="2">The sequence shown here is derived from an EMBL/GenBank/DDBJ whole genome shotgun (WGS) entry which is preliminary data.</text>
</comment>
<sequence length="183" mass="20482">MRELASARLRLEPQLAEHAPAMFVVLSDPALYAYENAPPDSVEALRQRYLRLESRRSPDGRQLWLNWVLREQASAALIGYVQASVAADSTAIAYELGSTHWGRGLAFEACSAMIEELARQYRAQRLHAMLKRANWRSLRLLGRLGFVEATRAQRLARNGLAADELLMLRELPAADTPAADRLG</sequence>
<organism evidence="2 3">
    <name type="scientific">Roseateles violae</name>
    <dbReference type="NCBI Taxonomy" id="3058042"/>
    <lineage>
        <taxon>Bacteria</taxon>
        <taxon>Pseudomonadati</taxon>
        <taxon>Pseudomonadota</taxon>
        <taxon>Betaproteobacteria</taxon>
        <taxon>Burkholderiales</taxon>
        <taxon>Sphaerotilaceae</taxon>
        <taxon>Roseateles</taxon>
    </lineage>
</organism>
<name>A0ABT8DKR9_9BURK</name>
<dbReference type="Gene3D" id="3.40.630.30">
    <property type="match status" value="1"/>
</dbReference>
<reference evidence="2 3" key="1">
    <citation type="submission" date="2023-06" db="EMBL/GenBank/DDBJ databases">
        <title>Pelomonas sp. PFR6 16S ribosomal RNA gene Genome sequencing and assembly.</title>
        <authorList>
            <person name="Woo H."/>
        </authorList>
    </citation>
    <scope>NUCLEOTIDE SEQUENCE [LARGE SCALE GENOMIC DNA]</scope>
    <source>
        <strain evidence="2 3">PFR6</strain>
    </source>
</reference>
<dbReference type="RefSeq" id="WP_290357324.1">
    <property type="nucleotide sequence ID" value="NZ_JAUHHC010000001.1"/>
</dbReference>
<gene>
    <name evidence="2" type="ORF">QWJ38_01800</name>
</gene>
<dbReference type="PROSITE" id="PS51186">
    <property type="entry name" value="GNAT"/>
    <property type="match status" value="1"/>
</dbReference>
<dbReference type="Proteomes" id="UP001228044">
    <property type="component" value="Unassembled WGS sequence"/>
</dbReference>
<proteinExistence type="predicted"/>
<evidence type="ECO:0000313" key="2">
    <source>
        <dbReference type="EMBL" id="MDN3919002.1"/>
    </source>
</evidence>
<dbReference type="SUPFAM" id="SSF55729">
    <property type="entry name" value="Acyl-CoA N-acyltransferases (Nat)"/>
    <property type="match status" value="1"/>
</dbReference>
<accession>A0ABT8DKR9</accession>
<dbReference type="Pfam" id="PF13302">
    <property type="entry name" value="Acetyltransf_3"/>
    <property type="match status" value="1"/>
</dbReference>
<dbReference type="InterPro" id="IPR000182">
    <property type="entry name" value="GNAT_dom"/>
</dbReference>
<keyword evidence="3" id="KW-1185">Reference proteome</keyword>
<protein>
    <submittedName>
        <fullName evidence="2">GNAT family N-acetyltransferase</fullName>
    </submittedName>
</protein>
<dbReference type="InterPro" id="IPR016181">
    <property type="entry name" value="Acyl_CoA_acyltransferase"/>
</dbReference>
<evidence type="ECO:0000259" key="1">
    <source>
        <dbReference type="PROSITE" id="PS51186"/>
    </source>
</evidence>
<dbReference type="PANTHER" id="PTHR43792">
    <property type="entry name" value="GNAT FAMILY, PUTATIVE (AFU_ORTHOLOGUE AFUA_3G00765)-RELATED-RELATED"/>
    <property type="match status" value="1"/>
</dbReference>
<dbReference type="EMBL" id="JAUHHC010000001">
    <property type="protein sequence ID" value="MDN3919002.1"/>
    <property type="molecule type" value="Genomic_DNA"/>
</dbReference>
<dbReference type="InterPro" id="IPR051531">
    <property type="entry name" value="N-acetyltransferase"/>
</dbReference>